<keyword evidence="1" id="KW-0812">Transmembrane</keyword>
<dbReference type="EMBL" id="CATOUU010000825">
    <property type="protein sequence ID" value="CAI9951680.1"/>
    <property type="molecule type" value="Genomic_DNA"/>
</dbReference>
<keyword evidence="4" id="KW-1185">Reference proteome</keyword>
<keyword evidence="1" id="KW-0472">Membrane</keyword>
<evidence type="ECO:0000256" key="1">
    <source>
        <dbReference type="SAM" id="Phobius"/>
    </source>
</evidence>
<organism evidence="2">
    <name type="scientific">Hexamita inflata</name>
    <dbReference type="NCBI Taxonomy" id="28002"/>
    <lineage>
        <taxon>Eukaryota</taxon>
        <taxon>Metamonada</taxon>
        <taxon>Diplomonadida</taxon>
        <taxon>Hexamitidae</taxon>
        <taxon>Hexamitinae</taxon>
        <taxon>Hexamita</taxon>
    </lineage>
</organism>
<keyword evidence="1" id="KW-1133">Transmembrane helix</keyword>
<reference evidence="2" key="1">
    <citation type="submission" date="2023-06" db="EMBL/GenBank/DDBJ databases">
        <authorList>
            <person name="Kurt Z."/>
        </authorList>
    </citation>
    <scope>NUCLEOTIDE SEQUENCE</scope>
</reference>
<feature type="transmembrane region" description="Helical" evidence="1">
    <location>
        <begin position="99"/>
        <end position="118"/>
    </location>
</feature>
<dbReference type="Proteomes" id="UP001642409">
    <property type="component" value="Unassembled WGS sequence"/>
</dbReference>
<evidence type="ECO:0000313" key="2">
    <source>
        <dbReference type="EMBL" id="CAI9951680.1"/>
    </source>
</evidence>
<name>A0AA86QHE9_9EUKA</name>
<proteinExistence type="predicted"/>
<protein>
    <submittedName>
        <fullName evidence="3">Hypothetical_protein</fullName>
    </submittedName>
</protein>
<evidence type="ECO:0000313" key="3">
    <source>
        <dbReference type="EMBL" id="CAL6007168.1"/>
    </source>
</evidence>
<gene>
    <name evidence="3" type="ORF">HINF_LOCUS20507</name>
    <name evidence="2" type="ORF">HINF_LOCUS39325</name>
</gene>
<evidence type="ECO:0000313" key="4">
    <source>
        <dbReference type="Proteomes" id="UP001642409"/>
    </source>
</evidence>
<accession>A0AA86QHE9</accession>
<dbReference type="AlphaFoldDB" id="A0AA86QHE9"/>
<dbReference type="EMBL" id="CAXDID020000055">
    <property type="protein sequence ID" value="CAL6007168.1"/>
    <property type="molecule type" value="Genomic_DNA"/>
</dbReference>
<reference evidence="3 4" key="2">
    <citation type="submission" date="2024-07" db="EMBL/GenBank/DDBJ databases">
        <authorList>
            <person name="Akdeniz Z."/>
        </authorList>
    </citation>
    <scope>NUCLEOTIDE SEQUENCE [LARGE SCALE GENOMIC DNA]</scope>
</reference>
<comment type="caution">
    <text evidence="2">The sequence shown here is derived from an EMBL/GenBank/DDBJ whole genome shotgun (WGS) entry which is preliminary data.</text>
</comment>
<sequence>MGVYCIILISFTVYLEQILEPSNKQTSLLHEQVTDEKYIEPGDQSRSIIAPEHLESNFSPFELVSELQTVENGGGTDYFRAVLEVQNVNERRRKTHVHFWVRTFVDYILLLFFSLAHVPSLQFSTVNLNLLTHVANPQLSAVVPSSYSEFLLLALLPHSRGLAALVVPFFRWRGGLSSNHVLLRLFHRAERW</sequence>